<keyword evidence="1" id="KW-0175">Coiled coil</keyword>
<gene>
    <name evidence="2" type="ORF">PG993_010797</name>
</gene>
<reference evidence="2 3" key="1">
    <citation type="submission" date="2023-01" db="EMBL/GenBank/DDBJ databases">
        <title>Analysis of 21 Apiospora genomes using comparative genomics revels a genus with tremendous synthesis potential of carbohydrate active enzymes and secondary metabolites.</title>
        <authorList>
            <person name="Sorensen T."/>
        </authorList>
    </citation>
    <scope>NUCLEOTIDE SEQUENCE [LARGE SCALE GENOMIC DNA]</scope>
    <source>
        <strain evidence="2 3">CBS 33761</strain>
    </source>
</reference>
<evidence type="ECO:0000313" key="3">
    <source>
        <dbReference type="Proteomes" id="UP001444661"/>
    </source>
</evidence>
<keyword evidence="3" id="KW-1185">Reference proteome</keyword>
<dbReference type="EMBL" id="JAQQWK010000010">
    <property type="protein sequence ID" value="KAK8029506.1"/>
    <property type="molecule type" value="Genomic_DNA"/>
</dbReference>
<dbReference type="Proteomes" id="UP001444661">
    <property type="component" value="Unassembled WGS sequence"/>
</dbReference>
<accession>A0ABR1SCP0</accession>
<sequence>MITVIEVCRKAESDKLVTERILAEERIYAQKLAVDKAEADEGIRGLTRRIEILEQEVRDKSALVEQTLEAENKAVDRAERAEKDKKLSDEKALLTLGLTNDCCASAKRSEALQTERERAEKAEQELERALQTQKEQQDGIERLRAEKAKRNDAVVVRLSEPITPAEDEGGATSTLRRSKRRKRASLKVYDQEQEFELSEPSTKRVKPLPEQLKQLFWAEWEEGEESSLIRFNLQVSVHCTAEGHDDARPGSCCIKCIRYEDESVISNHEIAALLEMLYRKTFNQEELSIIGQTFRRHTFRTITSSKYNDLFEAEVGGPIILVLWQNFAKFIMEVVAGFHDIS</sequence>
<name>A0ABR1SCP0_9PEZI</name>
<evidence type="ECO:0000313" key="2">
    <source>
        <dbReference type="EMBL" id="KAK8029506.1"/>
    </source>
</evidence>
<feature type="coiled-coil region" evidence="1">
    <location>
        <begin position="36"/>
        <end position="146"/>
    </location>
</feature>
<evidence type="ECO:0000256" key="1">
    <source>
        <dbReference type="SAM" id="Coils"/>
    </source>
</evidence>
<protein>
    <submittedName>
        <fullName evidence="2">Uncharacterized protein</fullName>
    </submittedName>
</protein>
<proteinExistence type="predicted"/>
<organism evidence="2 3">
    <name type="scientific">Apiospora rasikravindrae</name>
    <dbReference type="NCBI Taxonomy" id="990691"/>
    <lineage>
        <taxon>Eukaryota</taxon>
        <taxon>Fungi</taxon>
        <taxon>Dikarya</taxon>
        <taxon>Ascomycota</taxon>
        <taxon>Pezizomycotina</taxon>
        <taxon>Sordariomycetes</taxon>
        <taxon>Xylariomycetidae</taxon>
        <taxon>Amphisphaeriales</taxon>
        <taxon>Apiosporaceae</taxon>
        <taxon>Apiospora</taxon>
    </lineage>
</organism>
<comment type="caution">
    <text evidence="2">The sequence shown here is derived from an EMBL/GenBank/DDBJ whole genome shotgun (WGS) entry which is preliminary data.</text>
</comment>